<accession>A0ABR1NA48</accession>
<gene>
    <name evidence="2" type="ORF">JOL62DRAFT_556703</name>
</gene>
<evidence type="ECO:0000313" key="2">
    <source>
        <dbReference type="EMBL" id="KAK7610899.1"/>
    </source>
</evidence>
<reference evidence="2 3" key="1">
    <citation type="submission" date="2024-04" db="EMBL/GenBank/DDBJ databases">
        <title>Phyllosticta paracitricarpa is synonymous to the EU quarantine fungus P. citricarpa based on phylogenomic analyses.</title>
        <authorList>
            <consortium name="Lawrence Berkeley National Laboratory"/>
            <person name="Van ingen-buijs V.A."/>
            <person name="Van westerhoven A.C."/>
            <person name="Haridas S."/>
            <person name="Skiadas P."/>
            <person name="Martin F."/>
            <person name="Groenewald J.Z."/>
            <person name="Crous P.W."/>
            <person name="Seidl M.F."/>
        </authorList>
    </citation>
    <scope>NUCLEOTIDE SEQUENCE [LARGE SCALE GENOMIC DNA]</scope>
    <source>
        <strain evidence="2 3">CBS 141358</strain>
    </source>
</reference>
<evidence type="ECO:0000256" key="1">
    <source>
        <dbReference type="SAM" id="MobiDB-lite"/>
    </source>
</evidence>
<comment type="caution">
    <text evidence="2">The sequence shown here is derived from an EMBL/GenBank/DDBJ whole genome shotgun (WGS) entry which is preliminary data.</text>
</comment>
<proteinExistence type="predicted"/>
<evidence type="ECO:0000313" key="3">
    <source>
        <dbReference type="Proteomes" id="UP001367316"/>
    </source>
</evidence>
<feature type="region of interest" description="Disordered" evidence="1">
    <location>
        <begin position="203"/>
        <end position="223"/>
    </location>
</feature>
<organism evidence="2 3">
    <name type="scientific">Phyllosticta paracitricarpa</name>
    <dbReference type="NCBI Taxonomy" id="2016321"/>
    <lineage>
        <taxon>Eukaryota</taxon>
        <taxon>Fungi</taxon>
        <taxon>Dikarya</taxon>
        <taxon>Ascomycota</taxon>
        <taxon>Pezizomycotina</taxon>
        <taxon>Dothideomycetes</taxon>
        <taxon>Dothideomycetes incertae sedis</taxon>
        <taxon>Botryosphaeriales</taxon>
        <taxon>Phyllostictaceae</taxon>
        <taxon>Phyllosticta</taxon>
    </lineage>
</organism>
<protein>
    <submittedName>
        <fullName evidence="2">Uncharacterized protein</fullName>
    </submittedName>
</protein>
<sequence length="223" mass="24218">MGNSEEIFRSAGWVLKHRLAGMVALDLCLRLERSVCLSVPSSMGESTKAATHSSMCSTCISPIPCTDATAHKTVESNRVLCVFVTAMDRIKNRNKKSSSSSNSAYVCTSLCASVAGRLCQVGGWDTKQVQCRWLAGWLAGQNTQGRSKCRTKSNKRTSLTPSIVKTVQVCMRSGICAFVRVCMWGAREEANAGFDTFDKREITGREGAGREDQDECKGDALPS</sequence>
<name>A0ABR1NA48_9PEZI</name>
<dbReference type="Proteomes" id="UP001367316">
    <property type="component" value="Unassembled WGS sequence"/>
</dbReference>
<keyword evidence="3" id="KW-1185">Reference proteome</keyword>
<dbReference type="EMBL" id="JBBPBF010000016">
    <property type="protein sequence ID" value="KAK7610899.1"/>
    <property type="molecule type" value="Genomic_DNA"/>
</dbReference>